<dbReference type="GO" id="GO:0006633">
    <property type="term" value="P:fatty acid biosynthetic process"/>
    <property type="evidence" value="ECO:0007669"/>
    <property type="project" value="InterPro"/>
</dbReference>
<dbReference type="PROSITE" id="PS00098">
    <property type="entry name" value="THIOLASE_1"/>
    <property type="match status" value="1"/>
</dbReference>
<dbReference type="SMART" id="SM00825">
    <property type="entry name" value="PKS_KS"/>
    <property type="match status" value="1"/>
</dbReference>
<dbReference type="Pfam" id="PF08242">
    <property type="entry name" value="Methyltransf_12"/>
    <property type="match status" value="1"/>
</dbReference>
<dbReference type="InterPro" id="IPR016039">
    <property type="entry name" value="Thiolase-like"/>
</dbReference>
<keyword evidence="1" id="KW-0596">Phosphopantetheine</keyword>
<dbReference type="Gene3D" id="3.40.50.150">
    <property type="entry name" value="Vaccinia Virus protein VP39"/>
    <property type="match status" value="1"/>
</dbReference>
<feature type="domain" description="Ketosynthase family 3 (KS3)" evidence="5">
    <location>
        <begin position="404"/>
        <end position="815"/>
    </location>
</feature>
<dbReference type="InterPro" id="IPR032821">
    <property type="entry name" value="PKS_assoc"/>
</dbReference>
<accession>A0A2D2D6C7</accession>
<dbReference type="CDD" id="cd02440">
    <property type="entry name" value="AdoMet_MTases"/>
    <property type="match status" value="1"/>
</dbReference>
<reference evidence="7" key="1">
    <citation type="submission" date="2017-10" db="EMBL/GenBank/DDBJ databases">
        <title>Completed PacBio SMRT sequence of Methylosinus trichosporium OB3b reveals presence of a third large plasmid.</title>
        <authorList>
            <person name="Charles T.C."/>
            <person name="Lynch M.D.J."/>
            <person name="Heil J.R."/>
            <person name="Cheng J."/>
        </authorList>
    </citation>
    <scope>NUCLEOTIDE SEQUENCE [LARGE SCALE GENOMIC DNA]</scope>
    <source>
        <strain evidence="7">OB3b</strain>
        <plasmid evidence="7">pob3b1</plasmid>
    </source>
</reference>
<dbReference type="Pfam" id="PF02801">
    <property type="entry name" value="Ketoacyl-synt_C"/>
    <property type="match status" value="1"/>
</dbReference>
<dbReference type="EMBL" id="CP023738">
    <property type="protein sequence ID" value="ATQ70570.1"/>
    <property type="molecule type" value="Genomic_DNA"/>
</dbReference>
<keyword evidence="2" id="KW-0597">Phosphoprotein</keyword>
<dbReference type="InterPro" id="IPR024011">
    <property type="entry name" value="Biosynth_lucif-like_mOase_dom"/>
</dbReference>
<dbReference type="CDD" id="cd00833">
    <property type="entry name" value="PKS"/>
    <property type="match status" value="1"/>
</dbReference>
<dbReference type="InterPro" id="IPR014030">
    <property type="entry name" value="Ketoacyl_synth_N"/>
</dbReference>
<dbReference type="Proteomes" id="UP000230709">
    <property type="component" value="Plasmid pOB3b1"/>
</dbReference>
<evidence type="ECO:0000259" key="5">
    <source>
        <dbReference type="PROSITE" id="PS52004"/>
    </source>
</evidence>
<organism evidence="6 7">
    <name type="scientific">Methylosinus trichosporium (strain ATCC 35070 / NCIMB 11131 / UNIQEM 75 / OB3b)</name>
    <dbReference type="NCBI Taxonomy" id="595536"/>
    <lineage>
        <taxon>Bacteria</taxon>
        <taxon>Pseudomonadati</taxon>
        <taxon>Pseudomonadota</taxon>
        <taxon>Alphaproteobacteria</taxon>
        <taxon>Hyphomicrobiales</taxon>
        <taxon>Methylocystaceae</taxon>
        <taxon>Methylosinus</taxon>
    </lineage>
</organism>
<evidence type="ECO:0000313" key="7">
    <source>
        <dbReference type="Proteomes" id="UP000230709"/>
    </source>
</evidence>
<protein>
    <recommendedName>
        <fullName evidence="5">Ketosynthase family 3 (KS3) domain-containing protein</fullName>
    </recommendedName>
</protein>
<dbReference type="PROSITE" id="PS00606">
    <property type="entry name" value="KS3_1"/>
    <property type="match status" value="1"/>
</dbReference>
<gene>
    <name evidence="6" type="ORF">CQW49_21430</name>
</gene>
<dbReference type="GO" id="GO:0004312">
    <property type="term" value="F:fatty acid synthase activity"/>
    <property type="evidence" value="ECO:0007669"/>
    <property type="project" value="TreeGrafter"/>
</dbReference>
<dbReference type="InterPro" id="IPR018201">
    <property type="entry name" value="Ketoacyl_synth_AS"/>
</dbReference>
<evidence type="ECO:0000256" key="4">
    <source>
        <dbReference type="RuleBase" id="RU003694"/>
    </source>
</evidence>
<keyword evidence="3 4" id="KW-0808">Transferase</keyword>
<dbReference type="PANTHER" id="PTHR43775:SF37">
    <property type="entry name" value="SI:DKEY-61P9.11"/>
    <property type="match status" value="1"/>
</dbReference>
<dbReference type="PROSITE" id="PS52004">
    <property type="entry name" value="KS3_2"/>
    <property type="match status" value="1"/>
</dbReference>
<dbReference type="SUPFAM" id="SSF53901">
    <property type="entry name" value="Thiolase-like"/>
    <property type="match status" value="1"/>
</dbReference>
<dbReference type="Gene3D" id="3.40.47.10">
    <property type="match status" value="1"/>
</dbReference>
<dbReference type="InterPro" id="IPR014031">
    <property type="entry name" value="Ketoacyl_synth_C"/>
</dbReference>
<evidence type="ECO:0000256" key="1">
    <source>
        <dbReference type="ARBA" id="ARBA00022450"/>
    </source>
</evidence>
<dbReference type="Pfam" id="PF16197">
    <property type="entry name" value="KAsynt_C_assoc"/>
    <property type="match status" value="1"/>
</dbReference>
<dbReference type="GO" id="GO:0016705">
    <property type="term" value="F:oxidoreductase activity, acting on paired donors, with incorporation or reduction of molecular oxygen"/>
    <property type="evidence" value="ECO:0007669"/>
    <property type="project" value="InterPro"/>
</dbReference>
<evidence type="ECO:0000256" key="2">
    <source>
        <dbReference type="ARBA" id="ARBA00022553"/>
    </source>
</evidence>
<dbReference type="InterPro" id="IPR013217">
    <property type="entry name" value="Methyltransf_12"/>
</dbReference>
<name>A0A2D2D6C7_METT3</name>
<dbReference type="KEGG" id="mtw:CQW49_21430"/>
<dbReference type="Gene3D" id="1.10.1240.100">
    <property type="match status" value="1"/>
</dbReference>
<dbReference type="InterPro" id="IPR020841">
    <property type="entry name" value="PKS_Beta-ketoAc_synthase_dom"/>
</dbReference>
<evidence type="ECO:0000256" key="3">
    <source>
        <dbReference type="ARBA" id="ARBA00022679"/>
    </source>
</evidence>
<keyword evidence="6" id="KW-0614">Plasmid</keyword>
<dbReference type="InterPro" id="IPR011251">
    <property type="entry name" value="Luciferase-like_dom"/>
</dbReference>
<dbReference type="InterPro" id="IPR029063">
    <property type="entry name" value="SAM-dependent_MTases_sf"/>
</dbReference>
<dbReference type="STRING" id="595536.GCA_000178815_00215"/>
<dbReference type="InterPro" id="IPR036661">
    <property type="entry name" value="Luciferase-like_sf"/>
</dbReference>
<dbReference type="InterPro" id="IPR020615">
    <property type="entry name" value="Thiolase_acyl_enz_int_AS"/>
</dbReference>
<evidence type="ECO:0000313" key="6">
    <source>
        <dbReference type="EMBL" id="ATQ70570.1"/>
    </source>
</evidence>
<dbReference type="GO" id="GO:0004315">
    <property type="term" value="F:3-oxoacyl-[acyl-carrier-protein] synthase activity"/>
    <property type="evidence" value="ECO:0007669"/>
    <property type="project" value="InterPro"/>
</dbReference>
<dbReference type="RefSeq" id="WP_003614160.1">
    <property type="nucleotide sequence ID" value="NZ_ADVE02000002.1"/>
</dbReference>
<geneLocation type="plasmid" evidence="7">
    <name>pob3b1</name>
</geneLocation>
<dbReference type="SUPFAM" id="SSF53335">
    <property type="entry name" value="S-adenosyl-L-methionine-dependent methyltransferases"/>
    <property type="match status" value="1"/>
</dbReference>
<proteinExistence type="inferred from homology"/>
<dbReference type="InterPro" id="IPR020803">
    <property type="entry name" value="MeTfrase_dom"/>
</dbReference>
<dbReference type="NCBIfam" id="TIGR04020">
    <property type="entry name" value="seco_metab_LLM"/>
    <property type="match status" value="1"/>
</dbReference>
<dbReference type="SMART" id="SM00828">
    <property type="entry name" value="PKS_MT"/>
    <property type="match status" value="1"/>
</dbReference>
<dbReference type="Gene3D" id="3.20.20.30">
    <property type="entry name" value="Luciferase-like domain"/>
    <property type="match status" value="1"/>
</dbReference>
<dbReference type="AlphaFoldDB" id="A0A2D2D6C7"/>
<keyword evidence="7" id="KW-1185">Reference proteome</keyword>
<dbReference type="SUPFAM" id="SSF51679">
    <property type="entry name" value="Bacterial luciferase-like"/>
    <property type="match status" value="1"/>
</dbReference>
<dbReference type="Pfam" id="PF00296">
    <property type="entry name" value="Bac_luciferase"/>
    <property type="match status" value="1"/>
</dbReference>
<comment type="similarity">
    <text evidence="4">Belongs to the thiolase-like superfamily. Beta-ketoacyl-ACP synthases family.</text>
</comment>
<dbReference type="Pfam" id="PF00109">
    <property type="entry name" value="ketoacyl-synt"/>
    <property type="match status" value="1"/>
</dbReference>
<sequence length="1250" mass="132812">MSARRELEQKALALWQARRGEALLRPSEFARRRASEVPQAPAPRARRAEDLDFSLMFFSATAGETARPNLYRLVQEAARFADARGFTAVWMPERHFHPFGGPYPNPAVLAASLASITRHIRLRAGSVVLPLHHPAEIVEAWSMVDNLSNGRVDLGFAPGWSPNDFALAPQNFATARELIWSRCDEVRKLWRGDSLDCANGLGASVPLRVFPRPLQPEPPIFIATTGNAETFARAGAEGFGLLTMLFGGVIEDIAPKIAIYRDARAKAGRDPDGGKVALMLHSFVHPDGDHARAVIREPFLDYVRNSVDAQRHGSEEGRAMSERQRAQIADYAFERYVRSAALFGSPSECRDMLERAAATGVDEIACLIDFGVDEDLVLQSLEHLDALRPQRARRPAPAAAAAVDEPIAIIGMSGRFAGAGDLDRFWRAIRDGEELLSPPPPERGGAGLPPRGGYLADVEGFDAALFGLAPAEAAAMDPHQRLFLEETWSALENAGLRPSALRGSRTGVFAAAYSTGYEGLLRAKGEALDGLAAVGAALSMVPNRASFLFDFTGPSEAVNAACASGLLAVHRAAAALRAGECDMALAGGVSLLLAPEETAALARLGVLSSEGVCRAFEEGANGQARGEGVGVVVLKRLADAERDGDFIHAVLRGSAVNHAGARSGSVTLPNPRLQAACMAEAVRRSGLAGADIDYIEAHGAGSKAGDMAEVSAFAQAFDALERTGAPCVVGSVKPLIGSLDAAGGVAGLMKAILALRCAVLPGLPRRVAGRPIEADLRLRFVDEASPWPTAPGRRRAASVHAYGLGGTNAHLVLEEAPARAEPAAPAPQPIRISARSEEGLRATMARLLAFIDAKSPSLADIAVTLAEGRDSFPCPWSMNARDLDHLSEAMRGFLSGGPAPEPAVGAPTSGRRIPMPGLIFERAASSSEPEGSRPRNALGPRAFRLAPETFLSSTPAGSVVGTFYDAVSRVEEREGDIFLTLAPLPEIVPGFSWRRTFQDPDRHPAHWAMVQDAQRQMREVLFAEVDFSRVARALDFGCGVGSDLVALARRRPGLEGVGYTISARQARIAARRVAAAGLEDRVAIHHRDSAKDPFPGLFDLVFGFEVGHHIADKPSLFGNISGHLAEEGWLVLADCASSTLAPIVLPEVGSYTSPKADYAELLAAQNLEIEVCVDVSAEIANFLHDPGLEEMLAQEAGGDAAALNAAVQRSWDGFGKALASGLVSYLLITARKRSGASGLVTTNRRQLGLA</sequence>
<dbReference type="PANTHER" id="PTHR43775">
    <property type="entry name" value="FATTY ACID SYNTHASE"/>
    <property type="match status" value="1"/>
</dbReference>
<dbReference type="InterPro" id="IPR050091">
    <property type="entry name" value="PKS_NRPS_Biosynth_Enz"/>
</dbReference>